<evidence type="ECO:0000313" key="2">
    <source>
        <dbReference type="Proteomes" id="UP000803884"/>
    </source>
</evidence>
<dbReference type="Proteomes" id="UP000803884">
    <property type="component" value="Unassembled WGS sequence"/>
</dbReference>
<accession>A0AB34KFH5</accession>
<sequence length="143" mass="16306">MAGDRMHTGNNAAASEHFCELAKLAGDMLKERLAQDPEYTNQESELAPVSTGKYEDILDPIKKHFKSQVFQNRHHGELQWRRIFVTKNTAPFNGTKDSSRQEDPWVLALSVENETDRGRSFSLKETFKVDAGNIYLGYEVTRT</sequence>
<keyword evidence="2" id="KW-1185">Reference proteome</keyword>
<dbReference type="EMBL" id="JAAQHG020000222">
    <property type="protein sequence ID" value="KAL1581719.1"/>
    <property type="molecule type" value="Genomic_DNA"/>
</dbReference>
<proteinExistence type="predicted"/>
<organism evidence="1 2">
    <name type="scientific">Cladosporium halotolerans</name>
    <dbReference type="NCBI Taxonomy" id="1052096"/>
    <lineage>
        <taxon>Eukaryota</taxon>
        <taxon>Fungi</taxon>
        <taxon>Dikarya</taxon>
        <taxon>Ascomycota</taxon>
        <taxon>Pezizomycotina</taxon>
        <taxon>Dothideomycetes</taxon>
        <taxon>Dothideomycetidae</taxon>
        <taxon>Cladosporiales</taxon>
        <taxon>Cladosporiaceae</taxon>
        <taxon>Cladosporium</taxon>
    </lineage>
</organism>
<protein>
    <submittedName>
        <fullName evidence="1">Uncharacterized protein</fullName>
    </submittedName>
</protein>
<dbReference type="AlphaFoldDB" id="A0AB34KFH5"/>
<comment type="caution">
    <text evidence="1">The sequence shown here is derived from an EMBL/GenBank/DDBJ whole genome shotgun (WGS) entry which is preliminary data.</text>
</comment>
<gene>
    <name evidence="1" type="ORF">WHR41_09607</name>
</gene>
<dbReference type="GeneID" id="96011048"/>
<dbReference type="RefSeq" id="XP_069224828.1">
    <property type="nucleotide sequence ID" value="XM_069378210.1"/>
</dbReference>
<name>A0AB34KFH5_9PEZI</name>
<reference evidence="1 2" key="1">
    <citation type="journal article" date="2020" name="Microbiol. Resour. Announc.">
        <title>Draft Genome Sequence of a Cladosporium Species Isolated from the Mesophotic Ascidian Didemnum maculosum.</title>
        <authorList>
            <person name="Gioti A."/>
            <person name="Siaperas R."/>
            <person name="Nikolaivits E."/>
            <person name="Le Goff G."/>
            <person name="Ouazzani J."/>
            <person name="Kotoulas G."/>
            <person name="Topakas E."/>
        </authorList>
    </citation>
    <scope>NUCLEOTIDE SEQUENCE [LARGE SCALE GENOMIC DNA]</scope>
    <source>
        <strain evidence="1 2">TM138-S3</strain>
    </source>
</reference>
<evidence type="ECO:0000313" key="1">
    <source>
        <dbReference type="EMBL" id="KAL1581719.1"/>
    </source>
</evidence>